<reference evidence="3" key="1">
    <citation type="journal article" date="2017" name="Cell">
        <title>Insights into land plant evolution garnered from the Marchantia polymorpha genome.</title>
        <authorList>
            <person name="Bowman J.L."/>
            <person name="Kohchi T."/>
            <person name="Yamato K.T."/>
            <person name="Jenkins J."/>
            <person name="Shu S."/>
            <person name="Ishizaki K."/>
            <person name="Yamaoka S."/>
            <person name="Nishihama R."/>
            <person name="Nakamura Y."/>
            <person name="Berger F."/>
            <person name="Adam C."/>
            <person name="Aki S.S."/>
            <person name="Althoff F."/>
            <person name="Araki T."/>
            <person name="Arteaga-Vazquez M.A."/>
            <person name="Balasubrmanian S."/>
            <person name="Barry K."/>
            <person name="Bauer D."/>
            <person name="Boehm C.R."/>
            <person name="Briginshaw L."/>
            <person name="Caballero-Perez J."/>
            <person name="Catarino B."/>
            <person name="Chen F."/>
            <person name="Chiyoda S."/>
            <person name="Chovatia M."/>
            <person name="Davies K.M."/>
            <person name="Delmans M."/>
            <person name="Demura T."/>
            <person name="Dierschke T."/>
            <person name="Dolan L."/>
            <person name="Dorantes-Acosta A.E."/>
            <person name="Eklund D.M."/>
            <person name="Florent S.N."/>
            <person name="Flores-Sandoval E."/>
            <person name="Fujiyama A."/>
            <person name="Fukuzawa H."/>
            <person name="Galik B."/>
            <person name="Grimanelli D."/>
            <person name="Grimwood J."/>
            <person name="Grossniklaus U."/>
            <person name="Hamada T."/>
            <person name="Haseloff J."/>
            <person name="Hetherington A.J."/>
            <person name="Higo A."/>
            <person name="Hirakawa Y."/>
            <person name="Hundley H.N."/>
            <person name="Ikeda Y."/>
            <person name="Inoue K."/>
            <person name="Inoue S.I."/>
            <person name="Ishida S."/>
            <person name="Jia Q."/>
            <person name="Kakita M."/>
            <person name="Kanazawa T."/>
            <person name="Kawai Y."/>
            <person name="Kawashima T."/>
            <person name="Kennedy M."/>
            <person name="Kinose K."/>
            <person name="Kinoshita T."/>
            <person name="Kohara Y."/>
            <person name="Koide E."/>
            <person name="Komatsu K."/>
            <person name="Kopischke S."/>
            <person name="Kubo M."/>
            <person name="Kyozuka J."/>
            <person name="Lagercrantz U."/>
            <person name="Lin S.S."/>
            <person name="Lindquist E."/>
            <person name="Lipzen A.M."/>
            <person name="Lu C.W."/>
            <person name="De Luna E."/>
            <person name="Martienssen R.A."/>
            <person name="Minamino N."/>
            <person name="Mizutani M."/>
            <person name="Mizutani M."/>
            <person name="Mochizuki N."/>
            <person name="Monte I."/>
            <person name="Mosher R."/>
            <person name="Nagasaki H."/>
            <person name="Nakagami H."/>
            <person name="Naramoto S."/>
            <person name="Nishitani K."/>
            <person name="Ohtani M."/>
            <person name="Okamoto T."/>
            <person name="Okumura M."/>
            <person name="Phillips J."/>
            <person name="Pollak B."/>
            <person name="Reinders A."/>
            <person name="Rovekamp M."/>
            <person name="Sano R."/>
            <person name="Sawa S."/>
            <person name="Schmid M.W."/>
            <person name="Shirakawa M."/>
            <person name="Solano R."/>
            <person name="Spunde A."/>
            <person name="Suetsugu N."/>
            <person name="Sugano S."/>
            <person name="Sugiyama A."/>
            <person name="Sun R."/>
            <person name="Suzuki Y."/>
            <person name="Takenaka M."/>
            <person name="Takezawa D."/>
            <person name="Tomogane H."/>
            <person name="Tsuzuki M."/>
            <person name="Ueda T."/>
            <person name="Umeda M."/>
            <person name="Ward J.M."/>
            <person name="Watanabe Y."/>
            <person name="Yazaki K."/>
            <person name="Yokoyama R."/>
            <person name="Yoshitake Y."/>
            <person name="Yotsui I."/>
            <person name="Zachgo S."/>
            <person name="Schmutz J."/>
        </authorList>
    </citation>
    <scope>NUCLEOTIDE SEQUENCE [LARGE SCALE GENOMIC DNA]</scope>
    <source>
        <strain evidence="3">Tak-1</strain>
    </source>
</reference>
<accession>A0A2R6XM01</accession>
<name>A0A2R6XM01_MARPO</name>
<sequence>MSEPVIRSCRLHVPPSSRDGGQRPSRQRARRGKKRARRTDAAVAELAAICGPGGGGGAGSGLSAGSWSSKTPEIRHSGGLAGWSAVCQMTEPSEAFMMKLPVSSSCSKRTPMPLVLVCQATAPEPVRNCMSPSPVATSLQLSTSTDTLHGARHRSILRFDLSTTATQQKCVSSTSASCSENWYLPLGDCSTGFDQLPENPVSP</sequence>
<evidence type="ECO:0000313" key="2">
    <source>
        <dbReference type="EMBL" id="PTQ47076.1"/>
    </source>
</evidence>
<evidence type="ECO:0000313" key="3">
    <source>
        <dbReference type="Proteomes" id="UP000244005"/>
    </source>
</evidence>
<dbReference type="EMBL" id="KZ772681">
    <property type="protein sequence ID" value="PTQ47076.1"/>
    <property type="molecule type" value="Genomic_DNA"/>
</dbReference>
<feature type="region of interest" description="Disordered" evidence="1">
    <location>
        <begin position="1"/>
        <end position="40"/>
    </location>
</feature>
<feature type="compositionally biased region" description="Basic residues" evidence="1">
    <location>
        <begin position="25"/>
        <end position="37"/>
    </location>
</feature>
<evidence type="ECO:0000256" key="1">
    <source>
        <dbReference type="SAM" id="MobiDB-lite"/>
    </source>
</evidence>
<gene>
    <name evidence="2" type="ORF">MARPO_0009s0163</name>
</gene>
<dbReference type="Gramene" id="Mp7g14780.1">
    <property type="protein sequence ID" value="Mp7g14780.1.cds1"/>
    <property type="gene ID" value="Mp7g14780"/>
</dbReference>
<keyword evidence="3" id="KW-1185">Reference proteome</keyword>
<proteinExistence type="predicted"/>
<dbReference type="AlphaFoldDB" id="A0A2R6XM01"/>
<protein>
    <submittedName>
        <fullName evidence="2">Uncharacterized protein</fullName>
    </submittedName>
</protein>
<organism evidence="2 3">
    <name type="scientific">Marchantia polymorpha</name>
    <name type="common">Common liverwort</name>
    <name type="synonym">Marchantia aquatica</name>
    <dbReference type="NCBI Taxonomy" id="3197"/>
    <lineage>
        <taxon>Eukaryota</taxon>
        <taxon>Viridiplantae</taxon>
        <taxon>Streptophyta</taxon>
        <taxon>Embryophyta</taxon>
        <taxon>Marchantiophyta</taxon>
        <taxon>Marchantiopsida</taxon>
        <taxon>Marchantiidae</taxon>
        <taxon>Marchantiales</taxon>
        <taxon>Marchantiaceae</taxon>
        <taxon>Marchantia</taxon>
    </lineage>
</organism>
<dbReference type="Proteomes" id="UP000244005">
    <property type="component" value="Unassembled WGS sequence"/>
</dbReference>